<dbReference type="CDD" id="cd17536">
    <property type="entry name" value="REC_YesN-like"/>
    <property type="match status" value="1"/>
</dbReference>
<dbReference type="SUPFAM" id="SSF46689">
    <property type="entry name" value="Homeodomain-like"/>
    <property type="match status" value="2"/>
</dbReference>
<dbReference type="Gene3D" id="3.40.50.2300">
    <property type="match status" value="1"/>
</dbReference>
<reference evidence="7 8" key="1">
    <citation type="submission" date="2019-10" db="EMBL/GenBank/DDBJ databases">
        <title>Description of Paenibacillus choica sp. nov.</title>
        <authorList>
            <person name="Carlier A."/>
            <person name="Qi S."/>
        </authorList>
    </citation>
    <scope>NUCLEOTIDE SEQUENCE [LARGE SCALE GENOMIC DNA]</scope>
    <source>
        <strain evidence="7 8">LMG 31460</strain>
    </source>
</reference>
<dbReference type="Pfam" id="PF12833">
    <property type="entry name" value="HTH_18"/>
    <property type="match status" value="1"/>
</dbReference>
<dbReference type="InterPro" id="IPR009057">
    <property type="entry name" value="Homeodomain-like_sf"/>
</dbReference>
<dbReference type="PROSITE" id="PS50110">
    <property type="entry name" value="RESPONSE_REGULATORY"/>
    <property type="match status" value="1"/>
</dbReference>
<feature type="domain" description="Response regulatory" evidence="6">
    <location>
        <begin position="4"/>
        <end position="121"/>
    </location>
</feature>
<evidence type="ECO:0000313" key="7">
    <source>
        <dbReference type="EMBL" id="NOU91245.1"/>
    </source>
</evidence>
<protein>
    <submittedName>
        <fullName evidence="7">Response regulator</fullName>
    </submittedName>
</protein>
<comment type="caution">
    <text evidence="7">The sequence shown here is derived from an EMBL/GenBank/DDBJ whole genome shotgun (WGS) entry which is preliminary data.</text>
</comment>
<feature type="domain" description="HTH araC/xylS-type" evidence="5">
    <location>
        <begin position="454"/>
        <end position="552"/>
    </location>
</feature>
<dbReference type="PANTHER" id="PTHR43280:SF2">
    <property type="entry name" value="HTH-TYPE TRANSCRIPTIONAL REGULATOR EXSA"/>
    <property type="match status" value="1"/>
</dbReference>
<evidence type="ECO:0000256" key="2">
    <source>
        <dbReference type="ARBA" id="ARBA00023125"/>
    </source>
</evidence>
<evidence type="ECO:0000256" key="1">
    <source>
        <dbReference type="ARBA" id="ARBA00023015"/>
    </source>
</evidence>
<evidence type="ECO:0000313" key="8">
    <source>
        <dbReference type="Proteomes" id="UP000658690"/>
    </source>
</evidence>
<keyword evidence="2" id="KW-0238">DNA-binding</keyword>
<dbReference type="InterPro" id="IPR018060">
    <property type="entry name" value="HTH_AraC"/>
</dbReference>
<dbReference type="Proteomes" id="UP000658690">
    <property type="component" value="Unassembled WGS sequence"/>
</dbReference>
<accession>A0ABX1ZD36</accession>
<keyword evidence="1" id="KW-0805">Transcription regulation</keyword>
<evidence type="ECO:0000259" key="6">
    <source>
        <dbReference type="PROSITE" id="PS50110"/>
    </source>
</evidence>
<dbReference type="SUPFAM" id="SSF52172">
    <property type="entry name" value="CheY-like"/>
    <property type="match status" value="1"/>
</dbReference>
<dbReference type="PROSITE" id="PS01124">
    <property type="entry name" value="HTH_ARAC_FAMILY_2"/>
    <property type="match status" value="1"/>
</dbReference>
<name>A0ABX1ZD36_9BACL</name>
<dbReference type="Gene3D" id="1.10.10.60">
    <property type="entry name" value="Homeodomain-like"/>
    <property type="match status" value="2"/>
</dbReference>
<evidence type="ECO:0000259" key="5">
    <source>
        <dbReference type="PROSITE" id="PS01124"/>
    </source>
</evidence>
<evidence type="ECO:0000256" key="4">
    <source>
        <dbReference type="PROSITE-ProRule" id="PRU00169"/>
    </source>
</evidence>
<gene>
    <name evidence="7" type="ORF">GC102_36790</name>
</gene>
<keyword evidence="8" id="KW-1185">Reference proteome</keyword>
<dbReference type="InterPro" id="IPR001789">
    <property type="entry name" value="Sig_transdc_resp-reg_receiver"/>
</dbReference>
<evidence type="ECO:0000256" key="3">
    <source>
        <dbReference type="ARBA" id="ARBA00023163"/>
    </source>
</evidence>
<dbReference type="PANTHER" id="PTHR43280">
    <property type="entry name" value="ARAC-FAMILY TRANSCRIPTIONAL REGULATOR"/>
    <property type="match status" value="1"/>
</dbReference>
<dbReference type="InterPro" id="IPR011006">
    <property type="entry name" value="CheY-like_superfamily"/>
</dbReference>
<sequence length="562" mass="64354">MMYSLLVVDNEPIIVESILDMFARTDALDLEVYGAYSSTEALKLLTTTKIDVVLTDIRMPGMSGIELHREIIKHWPWCKVIFLSGYNDFDFIQEVMRNGGVDYLLKTEGNQAIIRAVQKAVQALSDAIEVENLINKSKKQMQMIQPYLQKELLWGLVQGEPHALQTMHDQFREMNIPLSSAKPTIVVIGRIDQWSETASSVDKSLLLFAVQNIAEEYFSQSTNLVSFDFAQKTKLVWLIQTKEASDSAIDSSSTEIRGRMVAFVKGAVEMIQHTCKQLIKLNVSFAVGTTYRDWNHVSEQFEHLQLLMSRGLGLGHELLLLEQQAADMDPHAIDRELRKQMNKLNLLQSLLDNGQKEQFFYEYGSIMKAVAMTAPQSNPVKMEVYFTLISIFLSYMNRWGVQEEIGKQTNLGKMTMLDCQASWEEVVDYFYALANRLFDQKMSVQGFQQNDVIRQVQQYVKQNLAGDLSLNRIGDVVGHNPSYLSRLYKQIASEGLSDYIMAARLSKAKELLWENKLKIHEISKVVGFLSEQSFYRFFRKAVELTPQEYRERAIMSTNATEK</sequence>
<dbReference type="SMART" id="SM00448">
    <property type="entry name" value="REC"/>
    <property type="match status" value="1"/>
</dbReference>
<dbReference type="SMART" id="SM00342">
    <property type="entry name" value="HTH_ARAC"/>
    <property type="match status" value="1"/>
</dbReference>
<organism evidence="7 8">
    <name type="scientific">Paenibacillus germinis</name>
    <dbReference type="NCBI Taxonomy" id="2654979"/>
    <lineage>
        <taxon>Bacteria</taxon>
        <taxon>Bacillati</taxon>
        <taxon>Bacillota</taxon>
        <taxon>Bacilli</taxon>
        <taxon>Bacillales</taxon>
        <taxon>Paenibacillaceae</taxon>
        <taxon>Paenibacillus</taxon>
    </lineage>
</organism>
<proteinExistence type="predicted"/>
<feature type="modified residue" description="4-aspartylphosphate" evidence="4">
    <location>
        <position position="56"/>
    </location>
</feature>
<dbReference type="EMBL" id="WHOC01000190">
    <property type="protein sequence ID" value="NOU91245.1"/>
    <property type="molecule type" value="Genomic_DNA"/>
</dbReference>
<keyword evidence="4" id="KW-0597">Phosphoprotein</keyword>
<dbReference type="Pfam" id="PF00072">
    <property type="entry name" value="Response_reg"/>
    <property type="match status" value="1"/>
</dbReference>
<dbReference type="RefSeq" id="WP_171693947.1">
    <property type="nucleotide sequence ID" value="NZ_WHOC01000190.1"/>
</dbReference>
<keyword evidence="3" id="KW-0804">Transcription</keyword>